<feature type="compositionally biased region" description="Acidic residues" evidence="8">
    <location>
        <begin position="300"/>
        <end position="310"/>
    </location>
</feature>
<keyword evidence="10" id="KW-1185">Reference proteome</keyword>
<dbReference type="STRING" id="50376.A0A517LLR6"/>
<feature type="compositionally biased region" description="Acidic residues" evidence="8">
    <location>
        <begin position="266"/>
        <end position="278"/>
    </location>
</feature>
<feature type="compositionally biased region" description="Acidic residues" evidence="8">
    <location>
        <begin position="407"/>
        <end position="418"/>
    </location>
</feature>
<feature type="compositionally biased region" description="Acidic residues" evidence="8">
    <location>
        <begin position="323"/>
        <end position="342"/>
    </location>
</feature>
<dbReference type="PANTHER" id="PTHR17039:SF0">
    <property type="entry name" value="U3 SMALL NUCLEOLAR RIBONUCLEOPROTEIN PROTEIN MPP10"/>
    <property type="match status" value="1"/>
</dbReference>
<dbReference type="PIRSF" id="PIRSF017300">
    <property type="entry name" value="snoRNP_Mpp10"/>
    <property type="match status" value="1"/>
</dbReference>
<accession>A0A517LLR6</accession>
<dbReference type="GO" id="GO:0005732">
    <property type="term" value="C:sno(s)RNA-containing ribonucleoprotein complex"/>
    <property type="evidence" value="ECO:0007669"/>
    <property type="project" value="UniProtKB-UniRule"/>
</dbReference>
<keyword evidence="2 7" id="KW-0690">Ribosome biogenesis</keyword>
<feature type="compositionally biased region" description="Acidic residues" evidence="8">
    <location>
        <begin position="198"/>
        <end position="209"/>
    </location>
</feature>
<feature type="compositionally biased region" description="Basic and acidic residues" evidence="8">
    <location>
        <begin position="678"/>
        <end position="689"/>
    </location>
</feature>
<feature type="region of interest" description="Disordered" evidence="8">
    <location>
        <begin position="616"/>
        <end position="759"/>
    </location>
</feature>
<keyword evidence="5 7" id="KW-0687">Ribonucleoprotein</keyword>
<feature type="compositionally biased region" description="Gly residues" evidence="8">
    <location>
        <begin position="623"/>
        <end position="632"/>
    </location>
</feature>
<evidence type="ECO:0000256" key="6">
    <source>
        <dbReference type="ARBA" id="ARBA00029455"/>
    </source>
</evidence>
<feature type="region of interest" description="Disordered" evidence="8">
    <location>
        <begin position="457"/>
        <end position="488"/>
    </location>
</feature>
<feature type="compositionally biased region" description="Basic residues" evidence="8">
    <location>
        <begin position="427"/>
        <end position="436"/>
    </location>
</feature>
<evidence type="ECO:0000256" key="5">
    <source>
        <dbReference type="ARBA" id="ARBA00023274"/>
    </source>
</evidence>
<dbReference type="AlphaFoldDB" id="A0A517LLR6"/>
<evidence type="ECO:0000256" key="8">
    <source>
        <dbReference type="SAM" id="MobiDB-lite"/>
    </source>
</evidence>
<proteinExistence type="inferred from homology"/>
<organism evidence="9 10">
    <name type="scientific">Venturia effusa</name>
    <dbReference type="NCBI Taxonomy" id="50376"/>
    <lineage>
        <taxon>Eukaryota</taxon>
        <taxon>Fungi</taxon>
        <taxon>Dikarya</taxon>
        <taxon>Ascomycota</taxon>
        <taxon>Pezizomycotina</taxon>
        <taxon>Dothideomycetes</taxon>
        <taxon>Pleosporomycetidae</taxon>
        <taxon>Venturiales</taxon>
        <taxon>Venturiaceae</taxon>
        <taxon>Venturia</taxon>
    </lineage>
</organism>
<dbReference type="Pfam" id="PF04006">
    <property type="entry name" value="Mpp10"/>
    <property type="match status" value="2"/>
</dbReference>
<feature type="compositionally biased region" description="Basic and acidic residues" evidence="8">
    <location>
        <begin position="660"/>
        <end position="669"/>
    </location>
</feature>
<evidence type="ECO:0000256" key="7">
    <source>
        <dbReference type="PIRNR" id="PIRNR017300"/>
    </source>
</evidence>
<dbReference type="OrthoDB" id="445326at2759"/>
<dbReference type="InterPro" id="IPR012173">
    <property type="entry name" value="Mpp10"/>
</dbReference>
<evidence type="ECO:0000256" key="1">
    <source>
        <dbReference type="ARBA" id="ARBA00004604"/>
    </source>
</evidence>
<gene>
    <name evidence="9" type="ORF">FKW77_005792</name>
</gene>
<dbReference type="EMBL" id="CP042199">
    <property type="protein sequence ID" value="QDS76516.1"/>
    <property type="molecule type" value="Genomic_DNA"/>
</dbReference>
<name>A0A517LLR6_9PEZI</name>
<reference evidence="9 10" key="1">
    <citation type="submission" date="2019-07" db="EMBL/GenBank/DDBJ databases">
        <title>Finished genome of Venturia effusa.</title>
        <authorList>
            <person name="Young C.A."/>
            <person name="Cox M.P."/>
            <person name="Ganley A.R.D."/>
            <person name="David W.J."/>
        </authorList>
    </citation>
    <scope>NUCLEOTIDE SEQUENCE [LARGE SCALE GENOMIC DNA]</scope>
    <source>
        <strain evidence="10">albino</strain>
    </source>
</reference>
<comment type="subcellular location">
    <subcellularLocation>
        <location evidence="1 7">Nucleus</location>
        <location evidence="1 7">Nucleolus</location>
    </subcellularLocation>
</comment>
<evidence type="ECO:0000313" key="9">
    <source>
        <dbReference type="EMBL" id="QDS76516.1"/>
    </source>
</evidence>
<feature type="region of interest" description="Disordered" evidence="8">
    <location>
        <begin position="256"/>
        <end position="440"/>
    </location>
</feature>
<feature type="region of interest" description="Disordered" evidence="8">
    <location>
        <begin position="134"/>
        <end position="244"/>
    </location>
</feature>
<keyword evidence="3 7" id="KW-0698">rRNA processing</keyword>
<dbReference type="PANTHER" id="PTHR17039">
    <property type="entry name" value="U3 SMALL NUCLEOLAR RIBONUCLEOPROTEIN PROTEIN MPP10"/>
    <property type="match status" value="1"/>
</dbReference>
<evidence type="ECO:0000256" key="4">
    <source>
        <dbReference type="ARBA" id="ARBA00023242"/>
    </source>
</evidence>
<sequence length="759" mass="84716">MARIQTSPTISTSSHTLSPTAPSFSAMSTSRAPNDLLTILQNSPHTFLQPSLALQSAALQLAKQFLDPIATSVSDVQNLRLQESRKKRKRGEDDWEEVKRPLNVKKVHLDGFKVEQVWQQVRRVVNAARDEVETALPTLQGDESGLAESAEENSEDESDQGSVDVEEEFHSANEQSLDGDEASKEDLIEELNDVKTDEEGEEEDEEGSEDIMSGFDNEEDNFDDDNRPVEEFVPDKFGLNDGFFSIDDFNRQSDFLENVDARGDPDDGAASDEEEIDWSADPTTLAAPAARPSKTKPPTDEEEDSDDEDGPTFGNVDLNAPEGDSDDDEEGFDMDVDMDNNDDQSNANNIMYADFFAPPPKKGVQRAGRRGKPMAHNFPAKDSNAAGAEPEEDIERTMAAVHRELFSDDEDEEPSDAEGEVRDHGSPKSRRSAHQKRQAEVLAEIRKLEAQSVAKRTWTMSGEARAADRPQNSLLEEDLEFERGGKPTPVITQEISEEIEQLIKRRILASEFDEIKRRRPDEILNSARRGRLDMEVQDTKSKQGLAEIYEEEHLRKNDPNFVEVRDEKLKAEHRDIENAWKEICSKLDSLSSLHYRPKPLDLNVQIRTDAPVISMEDARPSGIGSGDIGGTTGQLAPQEVYRPGEEKEDDEVVTRGGQVVKRDELTREQKLRRRRREKERARKAGEHGNAKVTGGASEKNGKGKGKKESNRTKERKDIMNDLKKGGVVVIGRKGELKDVEGNKVETGGKRAKTAGGYKL</sequence>
<dbReference type="Proteomes" id="UP000316270">
    <property type="component" value="Chromosome 15"/>
</dbReference>
<feature type="region of interest" description="Disordered" evidence="8">
    <location>
        <begin position="1"/>
        <end position="29"/>
    </location>
</feature>
<feature type="compositionally biased region" description="Basic and acidic residues" evidence="8">
    <location>
        <begin position="224"/>
        <end position="234"/>
    </location>
</feature>
<dbReference type="GO" id="GO:0034457">
    <property type="term" value="C:Mpp10 complex"/>
    <property type="evidence" value="ECO:0007669"/>
    <property type="project" value="UniProtKB-UniRule"/>
</dbReference>
<feature type="compositionally biased region" description="Basic and acidic residues" evidence="8">
    <location>
        <begin position="706"/>
        <end position="724"/>
    </location>
</feature>
<feature type="compositionally biased region" description="Basic residues" evidence="8">
    <location>
        <begin position="363"/>
        <end position="373"/>
    </location>
</feature>
<dbReference type="GO" id="GO:0032040">
    <property type="term" value="C:small-subunit processome"/>
    <property type="evidence" value="ECO:0007669"/>
    <property type="project" value="TreeGrafter"/>
</dbReference>
<dbReference type="GO" id="GO:0006364">
    <property type="term" value="P:rRNA processing"/>
    <property type="evidence" value="ECO:0007669"/>
    <property type="project" value="UniProtKB-KW"/>
</dbReference>
<evidence type="ECO:0000256" key="3">
    <source>
        <dbReference type="ARBA" id="ARBA00022552"/>
    </source>
</evidence>
<protein>
    <recommendedName>
        <fullName evidence="7">U3 small nucleolar ribonucleoprotein protein MPP10</fullName>
    </recommendedName>
</protein>
<feature type="compositionally biased region" description="Basic and acidic residues" evidence="8">
    <location>
        <begin position="732"/>
        <end position="748"/>
    </location>
</feature>
<evidence type="ECO:0000313" key="10">
    <source>
        <dbReference type="Proteomes" id="UP000316270"/>
    </source>
</evidence>
<comment type="function">
    <text evidence="7">Involved in nucleolar processing of pre-18S ribosomal RNA.</text>
</comment>
<comment type="similarity">
    <text evidence="6 7">Belongs to the MPP10 family.</text>
</comment>
<keyword evidence="4 7" id="KW-0539">Nucleus</keyword>
<evidence type="ECO:0000256" key="2">
    <source>
        <dbReference type="ARBA" id="ARBA00022517"/>
    </source>
</evidence>
<feature type="compositionally biased region" description="Basic and acidic residues" evidence="8">
    <location>
        <begin position="181"/>
        <end position="197"/>
    </location>
</feature>
<feature type="compositionally biased region" description="Acidic residues" evidence="8">
    <location>
        <begin position="149"/>
        <end position="167"/>
    </location>
</feature>